<gene>
    <name evidence="2" type="ORF">U6N30_26405</name>
</gene>
<keyword evidence="3" id="KW-1185">Reference proteome</keyword>
<reference evidence="2 3" key="1">
    <citation type="submission" date="2023-12" db="EMBL/GenBank/DDBJ databases">
        <title>Blastococcus brunescens sp. nov., an actonobacterium isolated from sandstone collected in sahara desert.</title>
        <authorList>
            <person name="Gtari M."/>
            <person name="Ghodhbane F."/>
        </authorList>
    </citation>
    <scope>NUCLEOTIDE SEQUENCE [LARGE SCALE GENOMIC DNA]</scope>
    <source>
        <strain evidence="2 3">BMG 8361</strain>
    </source>
</reference>
<dbReference type="RefSeq" id="WP_324274596.1">
    <property type="nucleotide sequence ID" value="NZ_CP141261.1"/>
</dbReference>
<evidence type="ECO:0000313" key="3">
    <source>
        <dbReference type="Proteomes" id="UP001324287"/>
    </source>
</evidence>
<organism evidence="2 3">
    <name type="scientific">Blastococcus brunescens</name>
    <dbReference type="NCBI Taxonomy" id="1564165"/>
    <lineage>
        <taxon>Bacteria</taxon>
        <taxon>Bacillati</taxon>
        <taxon>Actinomycetota</taxon>
        <taxon>Actinomycetes</taxon>
        <taxon>Geodermatophilales</taxon>
        <taxon>Geodermatophilaceae</taxon>
        <taxon>Blastococcus</taxon>
    </lineage>
</organism>
<evidence type="ECO:0000313" key="2">
    <source>
        <dbReference type="EMBL" id="WRL63260.1"/>
    </source>
</evidence>
<name>A0ABZ1AXM7_9ACTN</name>
<sequence>MAQPATDPAPPEKAAEKAAPPKAASGRPADPPEDATEAVMGLDMVLVDAARGPLRRLVPPPARRSGS</sequence>
<dbReference type="Proteomes" id="UP001324287">
    <property type="component" value="Chromosome"/>
</dbReference>
<evidence type="ECO:0000256" key="1">
    <source>
        <dbReference type="SAM" id="MobiDB-lite"/>
    </source>
</evidence>
<proteinExistence type="predicted"/>
<feature type="region of interest" description="Disordered" evidence="1">
    <location>
        <begin position="1"/>
        <end position="40"/>
    </location>
</feature>
<dbReference type="EMBL" id="CP141261">
    <property type="protein sequence ID" value="WRL63260.1"/>
    <property type="molecule type" value="Genomic_DNA"/>
</dbReference>
<accession>A0ABZ1AXM7</accession>
<protein>
    <submittedName>
        <fullName evidence="2">Uncharacterized protein</fullName>
    </submittedName>
</protein>